<evidence type="ECO:0000256" key="2">
    <source>
        <dbReference type="ARBA" id="ARBA00023054"/>
    </source>
</evidence>
<keyword evidence="5" id="KW-1185">Reference proteome</keyword>
<dbReference type="PANTHER" id="PTHR34224:SF4">
    <property type="entry name" value="INTERACTOR OF CONSTITUTIVE ACTIVE ROPS 2, CHLOROPLASTIC"/>
    <property type="match status" value="1"/>
</dbReference>
<dbReference type="AlphaFoldDB" id="A0A5P1FHY4"/>
<evidence type="ECO:0000256" key="3">
    <source>
        <dbReference type="SAM" id="Coils"/>
    </source>
</evidence>
<reference evidence="5" key="1">
    <citation type="journal article" date="2017" name="Nat. Commun.">
        <title>The asparagus genome sheds light on the origin and evolution of a young Y chromosome.</title>
        <authorList>
            <person name="Harkess A."/>
            <person name="Zhou J."/>
            <person name="Xu C."/>
            <person name="Bowers J.E."/>
            <person name="Van der Hulst R."/>
            <person name="Ayyampalayam S."/>
            <person name="Mercati F."/>
            <person name="Riccardi P."/>
            <person name="McKain M.R."/>
            <person name="Kakrana A."/>
            <person name="Tang H."/>
            <person name="Ray J."/>
            <person name="Groenendijk J."/>
            <person name="Arikit S."/>
            <person name="Mathioni S.M."/>
            <person name="Nakano M."/>
            <person name="Shan H."/>
            <person name="Telgmann-Rauber A."/>
            <person name="Kanno A."/>
            <person name="Yue Z."/>
            <person name="Chen H."/>
            <person name="Li W."/>
            <person name="Chen Y."/>
            <person name="Xu X."/>
            <person name="Zhang Y."/>
            <person name="Luo S."/>
            <person name="Chen H."/>
            <person name="Gao J."/>
            <person name="Mao Z."/>
            <person name="Pires J.C."/>
            <person name="Luo M."/>
            <person name="Kudrna D."/>
            <person name="Wing R.A."/>
            <person name="Meyers B.C."/>
            <person name="Yi K."/>
            <person name="Kong H."/>
            <person name="Lavrijsen P."/>
            <person name="Sunseri F."/>
            <person name="Falavigna A."/>
            <person name="Ye Y."/>
            <person name="Leebens-Mack J.H."/>
            <person name="Chen G."/>
        </authorList>
    </citation>
    <scope>NUCLEOTIDE SEQUENCE [LARGE SCALE GENOMIC DNA]</scope>
    <source>
        <strain evidence="5">cv. DH0086</strain>
    </source>
</reference>
<feature type="coiled-coil region" evidence="3">
    <location>
        <begin position="72"/>
        <end position="99"/>
    </location>
</feature>
<proteinExistence type="inferred from homology"/>
<dbReference type="Gramene" id="ONK77027">
    <property type="protein sequence ID" value="ONK77027"/>
    <property type="gene ID" value="A4U43_C02F2350"/>
</dbReference>
<gene>
    <name evidence="4" type="ORF">A4U43_C02F2350</name>
</gene>
<comment type="similarity">
    <text evidence="1">Belongs to the ICR family.</text>
</comment>
<evidence type="ECO:0000313" key="4">
    <source>
        <dbReference type="EMBL" id="ONK77027.1"/>
    </source>
</evidence>
<dbReference type="PANTHER" id="PTHR34224">
    <property type="entry name" value="INTERACTOR OF CONSTITUTIVE ACTIVE ROPS 2, CHLOROPLASTIC-RELATED"/>
    <property type="match status" value="1"/>
</dbReference>
<sequence length="283" mass="32739">MESFNSVVSELEKSRAQENILEETIKKLQEELALELESTHVKYQEEEIRNMVLILSAYELEENLRNKSISQEANLQSALKDTQAEITALKAKLSEKDAHSRSVSEMNERLQSEIKERVGEIKSSLGSKLMDKETELQGIMHENKLLKLKIKEREERDKNSEVLITELDLVRVKEQEATMKFEIAKEELEMNSRMAETLGIQLDEALAVKEETESELKRLRVQSEQWRKAAETAMAVLRTGKEGDFLEKLMSSPFSDNLDDESVKTRNHNVLRWMGELWKKGQK</sequence>
<feature type="coiled-coil region" evidence="3">
    <location>
        <begin position="202"/>
        <end position="229"/>
    </location>
</feature>
<organism evidence="4 5">
    <name type="scientific">Asparagus officinalis</name>
    <name type="common">Garden asparagus</name>
    <dbReference type="NCBI Taxonomy" id="4686"/>
    <lineage>
        <taxon>Eukaryota</taxon>
        <taxon>Viridiplantae</taxon>
        <taxon>Streptophyta</taxon>
        <taxon>Embryophyta</taxon>
        <taxon>Tracheophyta</taxon>
        <taxon>Spermatophyta</taxon>
        <taxon>Magnoliopsida</taxon>
        <taxon>Liliopsida</taxon>
        <taxon>Asparagales</taxon>
        <taxon>Asparagaceae</taxon>
        <taxon>Asparagoideae</taxon>
        <taxon>Asparagus</taxon>
    </lineage>
</organism>
<evidence type="ECO:0000256" key="1">
    <source>
        <dbReference type="ARBA" id="ARBA00009778"/>
    </source>
</evidence>
<name>A0A5P1FHY4_ASPOF</name>
<dbReference type="EMBL" id="CM007382">
    <property type="protein sequence ID" value="ONK77027.1"/>
    <property type="molecule type" value="Genomic_DNA"/>
</dbReference>
<feature type="coiled-coil region" evidence="3">
    <location>
        <begin position="11"/>
        <end position="38"/>
    </location>
</feature>
<evidence type="ECO:0000313" key="5">
    <source>
        <dbReference type="Proteomes" id="UP000243459"/>
    </source>
</evidence>
<keyword evidence="2 3" id="KW-0175">Coiled coil</keyword>
<protein>
    <submittedName>
        <fullName evidence="4">Uncharacterized protein</fullName>
    </submittedName>
</protein>
<dbReference type="InterPro" id="IPR029688">
    <property type="entry name" value="ICR"/>
</dbReference>
<dbReference type="Proteomes" id="UP000243459">
    <property type="component" value="Chromosome 2"/>
</dbReference>
<accession>A0A5P1FHY4</accession>
<dbReference type="OMA" id="QGIMHEN"/>